<dbReference type="Gene3D" id="3.50.50.60">
    <property type="entry name" value="FAD/NAD(P)-binding domain"/>
    <property type="match status" value="1"/>
</dbReference>
<evidence type="ECO:0000313" key="2">
    <source>
        <dbReference type="EMBL" id="TPF76374.1"/>
    </source>
</evidence>
<dbReference type="InterPro" id="IPR036188">
    <property type="entry name" value="FAD/NAD-bd_sf"/>
</dbReference>
<evidence type="ECO:0000313" key="3">
    <source>
        <dbReference type="Proteomes" id="UP000315388"/>
    </source>
</evidence>
<accession>A0A502BQA0</accession>
<dbReference type="PANTHER" id="PTHR46865">
    <property type="entry name" value="OXIDOREDUCTASE-RELATED"/>
    <property type="match status" value="1"/>
</dbReference>
<gene>
    <name evidence="2" type="ORF">FHY56_02385</name>
</gene>
<dbReference type="GO" id="GO:0071949">
    <property type="term" value="F:FAD binding"/>
    <property type="evidence" value="ECO:0007669"/>
    <property type="project" value="InterPro"/>
</dbReference>
<dbReference type="SUPFAM" id="SSF51905">
    <property type="entry name" value="FAD/NAD(P)-binding domain"/>
    <property type="match status" value="1"/>
</dbReference>
<sequence length="431" mass="47324">MSKADSFAGNRPKVLIVGASIAGPTAAFWLVRAGFDVTIVEQAPELRRGGNGVDIRSEALAVVERMGLTSAVRAKVLRIEGMRFVDHRDRERARMPLEAMERMVGSEDLEIKRGDLAELLFDATKNDVNYIFGETIKTIEQDEGGVDVTFAKGRPRRFDLVIGADGLHSSVRRSVFGAEEEFLKFKQHYFAFLNVDLPMGEHGWVTFYNEPGKSAAIFRAEPGLGQINFMFRSDTPLSYDYRDVDKQRDLLRQAFTGLGWHVPALLEKTDSAPNFYFDALAQVQMPSWSSGRVVLVGDAAYCASPASGAGALLGLTGAYRLAGELATHGISSAALTGYEAAQRPLVAQKQKQLFTGLSTPRTRLGIITRNWLLSPPLNALISRMQGKETPADIHEYRFPTAVSLQSEGATRLATERLPFSPIEPAGRGAER</sequence>
<dbReference type="EMBL" id="VEWJ01000002">
    <property type="protein sequence ID" value="TPF76374.1"/>
    <property type="molecule type" value="Genomic_DNA"/>
</dbReference>
<dbReference type="OrthoDB" id="5499180at2"/>
<name>A0A502BQA0_9HYPH</name>
<comment type="caution">
    <text evidence="2">The sequence shown here is derived from an EMBL/GenBank/DDBJ whole genome shotgun (WGS) entry which is preliminary data.</text>
</comment>
<dbReference type="Pfam" id="PF01494">
    <property type="entry name" value="FAD_binding_3"/>
    <property type="match status" value="1"/>
</dbReference>
<dbReference type="AlphaFoldDB" id="A0A502BQA0"/>
<evidence type="ECO:0000259" key="1">
    <source>
        <dbReference type="Pfam" id="PF01494"/>
    </source>
</evidence>
<dbReference type="InterPro" id="IPR002938">
    <property type="entry name" value="FAD-bd"/>
</dbReference>
<dbReference type="Proteomes" id="UP000315388">
    <property type="component" value="Unassembled WGS sequence"/>
</dbReference>
<dbReference type="RefSeq" id="WP_140903591.1">
    <property type="nucleotide sequence ID" value="NZ_JBHTMD010000020.1"/>
</dbReference>
<dbReference type="PRINTS" id="PR00420">
    <property type="entry name" value="RNGMNOXGNASE"/>
</dbReference>
<dbReference type="Gene3D" id="3.30.9.10">
    <property type="entry name" value="D-Amino Acid Oxidase, subunit A, domain 2"/>
    <property type="match status" value="1"/>
</dbReference>
<dbReference type="PANTHER" id="PTHR46865:SF2">
    <property type="entry name" value="MONOOXYGENASE"/>
    <property type="match status" value="1"/>
</dbReference>
<protein>
    <recommendedName>
        <fullName evidence="1">FAD-binding domain-containing protein</fullName>
    </recommendedName>
</protein>
<keyword evidence="3" id="KW-1185">Reference proteome</keyword>
<organism evidence="2 3">
    <name type="scientific">Brucella gallinifaecis</name>
    <dbReference type="NCBI Taxonomy" id="215590"/>
    <lineage>
        <taxon>Bacteria</taxon>
        <taxon>Pseudomonadati</taxon>
        <taxon>Pseudomonadota</taxon>
        <taxon>Alphaproteobacteria</taxon>
        <taxon>Hyphomicrobiales</taxon>
        <taxon>Brucellaceae</taxon>
        <taxon>Brucella/Ochrobactrum group</taxon>
        <taxon>Brucella</taxon>
    </lineage>
</organism>
<reference evidence="2 3" key="1">
    <citation type="journal article" date="2003" name="Int. J. Syst. Evol. Microbiol.">
        <title>Towards a standardized format for the description of a novel species (of an established genus): Ochrobactrum gallinifaecis sp. nov.</title>
        <authorList>
            <person name="Kampfer P."/>
            <person name="Buczolits S."/>
            <person name="Albrecht A."/>
            <person name="Busse H.J."/>
            <person name="Stackebrandt E."/>
        </authorList>
    </citation>
    <scope>NUCLEOTIDE SEQUENCE [LARGE SCALE GENOMIC DNA]</scope>
    <source>
        <strain evidence="2 3">ISO 196</strain>
    </source>
</reference>
<feature type="domain" description="FAD-binding" evidence="1">
    <location>
        <begin position="13"/>
        <end position="346"/>
    </location>
</feature>
<proteinExistence type="predicted"/>
<dbReference type="InterPro" id="IPR051704">
    <property type="entry name" value="FAD_aromatic-hydroxylase"/>
</dbReference>